<dbReference type="EMBL" id="DSWI01000016">
    <property type="protein sequence ID" value="HFG20639.1"/>
    <property type="molecule type" value="Genomic_DNA"/>
</dbReference>
<protein>
    <submittedName>
        <fullName evidence="1">Uncharacterized protein</fullName>
    </submittedName>
</protein>
<accession>A0A7C3HUK6</accession>
<proteinExistence type="predicted"/>
<comment type="caution">
    <text evidence="1">The sequence shown here is derived from an EMBL/GenBank/DDBJ whole genome shotgun (WGS) entry which is preliminary data.</text>
</comment>
<evidence type="ECO:0000313" key="1">
    <source>
        <dbReference type="EMBL" id="HFG20639.1"/>
    </source>
</evidence>
<gene>
    <name evidence="1" type="ORF">ENS82_07970</name>
</gene>
<organism evidence="1">
    <name type="scientific">Meiothermus ruber</name>
    <dbReference type="NCBI Taxonomy" id="277"/>
    <lineage>
        <taxon>Bacteria</taxon>
        <taxon>Thermotogati</taxon>
        <taxon>Deinococcota</taxon>
        <taxon>Deinococci</taxon>
        <taxon>Thermales</taxon>
        <taxon>Thermaceae</taxon>
        <taxon>Meiothermus</taxon>
    </lineage>
</organism>
<name>A0A7C3HUK6_MEIRU</name>
<dbReference type="AlphaFoldDB" id="A0A7C3HUK6"/>
<sequence>MGALDRTYVVRIWNESCESGEVWRASATNVRTQEKHYFKSQEELSHFLEAAEHQDQQVQKICDTPQDK</sequence>
<reference evidence="1" key="1">
    <citation type="journal article" date="2020" name="mSystems">
        <title>Genome- and Community-Level Interaction Insights into Carbon Utilization and Element Cycling Functions of Hydrothermarchaeota in Hydrothermal Sediment.</title>
        <authorList>
            <person name="Zhou Z."/>
            <person name="Liu Y."/>
            <person name="Xu W."/>
            <person name="Pan J."/>
            <person name="Luo Z.H."/>
            <person name="Li M."/>
        </authorList>
    </citation>
    <scope>NUCLEOTIDE SEQUENCE [LARGE SCALE GENOMIC DNA]</scope>
    <source>
        <strain evidence="1">SpSt-524</strain>
    </source>
</reference>